<feature type="region of interest" description="Disordered" evidence="1">
    <location>
        <begin position="1"/>
        <end position="97"/>
    </location>
</feature>
<evidence type="ECO:0000313" key="2">
    <source>
        <dbReference type="EMBL" id="CAD1561952.1"/>
    </source>
</evidence>
<accession>A0A6V7KCA6</accession>
<dbReference type="AlphaFoldDB" id="A0A6V7KCA6"/>
<feature type="compositionally biased region" description="Basic and acidic residues" evidence="1">
    <location>
        <begin position="61"/>
        <end position="76"/>
    </location>
</feature>
<feature type="region of interest" description="Disordered" evidence="1">
    <location>
        <begin position="122"/>
        <end position="147"/>
    </location>
</feature>
<evidence type="ECO:0000256" key="1">
    <source>
        <dbReference type="SAM" id="MobiDB-lite"/>
    </source>
</evidence>
<protein>
    <submittedName>
        <fullName evidence="2">Uncharacterized protein</fullName>
    </submittedName>
</protein>
<sequence>MAFLTQQQDKEHHRTNDAQNHTHRDLKRITNHPPNHVAQQHQSPAKQAHPGNGFTHIVTKQHTDQVRHDQTEERQRTDHHHHHPADDGNNCQPEQHHLSIVETDVDGKLAPHARNSEAICRPAGNQRKNTHQPQQFVTSALHTGEIT</sequence>
<dbReference type="EMBL" id="CADCXW020000067">
    <property type="protein sequence ID" value="CAD1561952.1"/>
    <property type="molecule type" value="Genomic_DNA"/>
</dbReference>
<reference evidence="2" key="1">
    <citation type="submission" date="2020-07" db="EMBL/GenBank/DDBJ databases">
        <authorList>
            <person name="Ferguson B K."/>
        </authorList>
    </citation>
    <scope>NUCLEOTIDE SEQUENCE</scope>
    <source>
        <strain evidence="2">L06</strain>
    </source>
</reference>
<name>A0A6V7KCA6_9HYME</name>
<feature type="compositionally biased region" description="Polar residues" evidence="1">
    <location>
        <begin position="131"/>
        <end position="147"/>
    </location>
</feature>
<organism evidence="2">
    <name type="scientific">Bracon brevicornis</name>
    <dbReference type="NCBI Taxonomy" id="1563983"/>
    <lineage>
        <taxon>Eukaryota</taxon>
        <taxon>Metazoa</taxon>
        <taxon>Ecdysozoa</taxon>
        <taxon>Arthropoda</taxon>
        <taxon>Hexapoda</taxon>
        <taxon>Insecta</taxon>
        <taxon>Pterygota</taxon>
        <taxon>Neoptera</taxon>
        <taxon>Endopterygota</taxon>
        <taxon>Hymenoptera</taxon>
        <taxon>Apocrita</taxon>
        <taxon>Ichneumonoidea</taxon>
        <taxon>Braconidae</taxon>
        <taxon>Braconinae</taxon>
        <taxon>Bracon</taxon>
    </lineage>
</organism>
<proteinExistence type="predicted"/>
<gene>
    <name evidence="2" type="ORF">BBRV_LOCUS75986</name>
</gene>
<feature type="compositionally biased region" description="Basic and acidic residues" evidence="1">
    <location>
        <begin position="8"/>
        <end position="23"/>
    </location>
</feature>